<feature type="transmembrane region" description="Helical" evidence="9">
    <location>
        <begin position="194"/>
        <end position="214"/>
    </location>
</feature>
<keyword evidence="14" id="KW-1185">Reference proteome</keyword>
<dbReference type="CDD" id="cd00082">
    <property type="entry name" value="HisKA"/>
    <property type="match status" value="1"/>
</dbReference>
<dbReference type="Gene3D" id="3.40.50.2300">
    <property type="match status" value="1"/>
</dbReference>
<dbReference type="InterPro" id="IPR005467">
    <property type="entry name" value="His_kinase_dom"/>
</dbReference>
<dbReference type="SUPFAM" id="SSF52172">
    <property type="entry name" value="CheY-like"/>
    <property type="match status" value="1"/>
</dbReference>
<feature type="domain" description="Response regulatory" evidence="11">
    <location>
        <begin position="696"/>
        <end position="812"/>
    </location>
</feature>
<dbReference type="Pfam" id="PF00072">
    <property type="entry name" value="Response_reg"/>
    <property type="match status" value="1"/>
</dbReference>
<dbReference type="InterPro" id="IPR036890">
    <property type="entry name" value="HATPase_C_sf"/>
</dbReference>
<dbReference type="EMBL" id="JACJQB010000002">
    <property type="protein sequence ID" value="MBD2187023.1"/>
    <property type="molecule type" value="Genomic_DNA"/>
</dbReference>
<dbReference type="PROSITE" id="PS50113">
    <property type="entry name" value="PAC"/>
    <property type="match status" value="1"/>
</dbReference>
<keyword evidence="3 7" id="KW-0597">Phosphoprotein</keyword>
<dbReference type="SUPFAM" id="SSF55874">
    <property type="entry name" value="ATPase domain of HSP90 chaperone/DNA topoisomerase II/histidine kinase"/>
    <property type="match status" value="1"/>
</dbReference>
<dbReference type="InterPro" id="IPR001789">
    <property type="entry name" value="Sig_transdc_resp-reg_receiver"/>
</dbReference>
<dbReference type="SMART" id="SM00387">
    <property type="entry name" value="HATPase_c"/>
    <property type="match status" value="1"/>
</dbReference>
<evidence type="ECO:0000256" key="4">
    <source>
        <dbReference type="ARBA" id="ARBA00022679"/>
    </source>
</evidence>
<keyword evidence="9" id="KW-0472">Membrane</keyword>
<dbReference type="Pfam" id="PF02518">
    <property type="entry name" value="HATPase_c"/>
    <property type="match status" value="1"/>
</dbReference>
<keyword evidence="9" id="KW-0812">Transmembrane</keyword>
<keyword evidence="9" id="KW-1133">Transmembrane helix</keyword>
<dbReference type="SMART" id="SM00091">
    <property type="entry name" value="PAS"/>
    <property type="match status" value="1"/>
</dbReference>
<evidence type="ECO:0000313" key="13">
    <source>
        <dbReference type="EMBL" id="MBD2187023.1"/>
    </source>
</evidence>
<dbReference type="InterPro" id="IPR000014">
    <property type="entry name" value="PAS"/>
</dbReference>
<evidence type="ECO:0000256" key="1">
    <source>
        <dbReference type="ARBA" id="ARBA00000085"/>
    </source>
</evidence>
<dbReference type="InterPro" id="IPR035965">
    <property type="entry name" value="PAS-like_dom_sf"/>
</dbReference>
<evidence type="ECO:0000259" key="10">
    <source>
        <dbReference type="PROSITE" id="PS50109"/>
    </source>
</evidence>
<evidence type="ECO:0000256" key="7">
    <source>
        <dbReference type="PROSITE-ProRule" id="PRU00169"/>
    </source>
</evidence>
<evidence type="ECO:0000256" key="6">
    <source>
        <dbReference type="ARBA" id="ARBA00023012"/>
    </source>
</evidence>
<dbReference type="InterPro" id="IPR004358">
    <property type="entry name" value="Sig_transdc_His_kin-like_C"/>
</dbReference>
<dbReference type="InterPro" id="IPR003594">
    <property type="entry name" value="HATPase_dom"/>
</dbReference>
<dbReference type="InterPro" id="IPR003661">
    <property type="entry name" value="HisK_dim/P_dom"/>
</dbReference>
<dbReference type="InterPro" id="IPR036097">
    <property type="entry name" value="HisK_dim/P_sf"/>
</dbReference>
<dbReference type="EC" id="2.7.13.3" evidence="2"/>
<evidence type="ECO:0000256" key="8">
    <source>
        <dbReference type="SAM" id="Coils"/>
    </source>
</evidence>
<dbReference type="SUPFAM" id="SSF55785">
    <property type="entry name" value="PYP-like sensor domain (PAS domain)"/>
    <property type="match status" value="1"/>
</dbReference>
<reference evidence="13 14" key="1">
    <citation type="journal article" date="2020" name="ISME J.">
        <title>Comparative genomics reveals insights into cyanobacterial evolution and habitat adaptation.</title>
        <authorList>
            <person name="Chen M.Y."/>
            <person name="Teng W.K."/>
            <person name="Zhao L."/>
            <person name="Hu C.X."/>
            <person name="Zhou Y.K."/>
            <person name="Han B.P."/>
            <person name="Song L.R."/>
            <person name="Shu W.S."/>
        </authorList>
    </citation>
    <scope>NUCLEOTIDE SEQUENCE [LARGE SCALE GENOMIC DNA]</scope>
    <source>
        <strain evidence="13 14">FACHB-723</strain>
    </source>
</reference>
<protein>
    <recommendedName>
        <fullName evidence="2">histidine kinase</fullName>
        <ecNumber evidence="2">2.7.13.3</ecNumber>
    </recommendedName>
</protein>
<proteinExistence type="predicted"/>
<dbReference type="SMART" id="SM00388">
    <property type="entry name" value="HisKA"/>
    <property type="match status" value="1"/>
</dbReference>
<sequence length="814" mass="90801">MNAQMKLPKYQLAHQLLGGFAVSLLAVGVVSLSITYTTLRQNLQHQIQQRARGITQGLEFATEGLIEDKEVFLLERIVQNYATLPTVIEISIVSPDGNLLAHSRTMDIKETNTKYASLHPELASFAQQASQSGIEKNIQTVIKGKHVVVQILPFSSTLFQKDNTEFANNQGNGIVIAIMNLQEMEEEALQNTSYAIYLMIFSLGLMLAFMAWLLRKLVLSPLTKMTLAVSNSQKQGNLTLPAMPNNEIGFLGDTFASVFEQLKTYKQREMDIVEKKYAEVAQRYELATRAAKVWVWDWDITTDYFVMDSVVREWLGYTQSALPVNLASWLNYIYTEDRSLFLKNLQNHLDGNSPEFNCEHRLMDVDGNLQWFLSRGQAFTGADNKAIRAIGTITDINDIKHYEAQLQQTNQELARATRLKDEFLANMSHELRTPLNAILGMTEGLQDQVFGTVSTAQIESLRVIERSSSHLLSLINDILDVAKIESGQLELDYSSTNVALLCQSSLAFVKQQALSKSIQLEVKIPRYIPELQVDERRIRQVLINLLNNAVKFTPQGGRITLEVRLQDSISLDNSTSAPHDKLAITLPQKYLCIDITDTGIGIAPENINRLFQPFMQIDSALNRQYEGTGLGLALVKRLVEVHGGKVSLRSQEGVGSCFTIALPCNNSYQEENNPIFISTQDVHTASTDDTPEAMPLILLAEDNDANVVTISSYLKAKGYRMVLAQNGRDAIAMAKAEQPDLILMDVQMPIIDGLEATRQIRQIPALVNVPIVALTALAMTGDRERCIAAGANEYLSKPVKLKQLVKTIHQLLAT</sequence>
<name>A0ABR7ZSS2_9CYAN</name>
<comment type="catalytic activity">
    <reaction evidence="1">
        <text>ATP + protein L-histidine = ADP + protein N-phospho-L-histidine.</text>
        <dbReference type="EC" id="2.7.13.3"/>
    </reaction>
</comment>
<dbReference type="Gene3D" id="1.10.287.130">
    <property type="match status" value="1"/>
</dbReference>
<dbReference type="CDD" id="cd16922">
    <property type="entry name" value="HATPase_EvgS-ArcB-TorS-like"/>
    <property type="match status" value="1"/>
</dbReference>
<evidence type="ECO:0000256" key="3">
    <source>
        <dbReference type="ARBA" id="ARBA00022553"/>
    </source>
</evidence>
<dbReference type="Gene3D" id="3.30.565.10">
    <property type="entry name" value="Histidine kinase-like ATPase, C-terminal domain"/>
    <property type="match status" value="1"/>
</dbReference>
<dbReference type="PRINTS" id="PR00344">
    <property type="entry name" value="BCTRLSENSOR"/>
</dbReference>
<dbReference type="InterPro" id="IPR011006">
    <property type="entry name" value="CheY-like_superfamily"/>
</dbReference>
<dbReference type="Gene3D" id="3.30.450.20">
    <property type="entry name" value="PAS domain"/>
    <property type="match status" value="1"/>
</dbReference>
<gene>
    <name evidence="13" type="ORF">H6F41_02555</name>
</gene>
<dbReference type="SMART" id="SM00448">
    <property type="entry name" value="REC"/>
    <property type="match status" value="1"/>
</dbReference>
<dbReference type="InterPro" id="IPR000700">
    <property type="entry name" value="PAS-assoc_C"/>
</dbReference>
<evidence type="ECO:0000256" key="9">
    <source>
        <dbReference type="SAM" id="Phobius"/>
    </source>
</evidence>
<dbReference type="Gene3D" id="6.10.340.10">
    <property type="match status" value="1"/>
</dbReference>
<dbReference type="PANTHER" id="PTHR43047">
    <property type="entry name" value="TWO-COMPONENT HISTIDINE PROTEIN KINASE"/>
    <property type="match status" value="1"/>
</dbReference>
<dbReference type="PROSITE" id="PS50109">
    <property type="entry name" value="HIS_KIN"/>
    <property type="match status" value="1"/>
</dbReference>
<dbReference type="PROSITE" id="PS50110">
    <property type="entry name" value="RESPONSE_REGULATORY"/>
    <property type="match status" value="1"/>
</dbReference>
<comment type="caution">
    <text evidence="13">The sequence shown here is derived from an EMBL/GenBank/DDBJ whole genome shotgun (WGS) entry which is preliminary data.</text>
</comment>
<evidence type="ECO:0000256" key="5">
    <source>
        <dbReference type="ARBA" id="ARBA00022777"/>
    </source>
</evidence>
<dbReference type="Pfam" id="PF08447">
    <property type="entry name" value="PAS_3"/>
    <property type="match status" value="1"/>
</dbReference>
<accession>A0ABR7ZSS2</accession>
<dbReference type="PANTHER" id="PTHR43047:SF63">
    <property type="entry name" value="HISTIDINE KINASE"/>
    <property type="match status" value="1"/>
</dbReference>
<feature type="domain" description="Histidine kinase" evidence="10">
    <location>
        <begin position="426"/>
        <end position="666"/>
    </location>
</feature>
<dbReference type="Pfam" id="PF00512">
    <property type="entry name" value="HisKA"/>
    <property type="match status" value="1"/>
</dbReference>
<organism evidence="13 14">
    <name type="scientific">Pseudanabaena mucicola FACHB-723</name>
    <dbReference type="NCBI Taxonomy" id="2692860"/>
    <lineage>
        <taxon>Bacteria</taxon>
        <taxon>Bacillati</taxon>
        <taxon>Cyanobacteriota</taxon>
        <taxon>Cyanophyceae</taxon>
        <taxon>Pseudanabaenales</taxon>
        <taxon>Pseudanabaenaceae</taxon>
        <taxon>Pseudanabaena</taxon>
    </lineage>
</organism>
<dbReference type="SUPFAM" id="SSF47384">
    <property type="entry name" value="Homodimeric domain of signal transducing histidine kinase"/>
    <property type="match status" value="1"/>
</dbReference>
<evidence type="ECO:0000259" key="12">
    <source>
        <dbReference type="PROSITE" id="PS50113"/>
    </source>
</evidence>
<dbReference type="InterPro" id="IPR013655">
    <property type="entry name" value="PAS_fold_3"/>
</dbReference>
<feature type="transmembrane region" description="Helical" evidence="9">
    <location>
        <begin position="20"/>
        <end position="39"/>
    </location>
</feature>
<feature type="domain" description="PAC" evidence="12">
    <location>
        <begin position="356"/>
        <end position="408"/>
    </location>
</feature>
<feature type="modified residue" description="4-aspartylphosphate" evidence="7">
    <location>
        <position position="745"/>
    </location>
</feature>
<keyword evidence="6" id="KW-0902">Two-component regulatory system</keyword>
<feature type="coiled-coil region" evidence="8">
    <location>
        <begin position="399"/>
        <end position="426"/>
    </location>
</feature>
<evidence type="ECO:0000259" key="11">
    <source>
        <dbReference type="PROSITE" id="PS50110"/>
    </source>
</evidence>
<evidence type="ECO:0000256" key="2">
    <source>
        <dbReference type="ARBA" id="ARBA00012438"/>
    </source>
</evidence>
<keyword evidence="4" id="KW-0808">Transferase</keyword>
<dbReference type="Proteomes" id="UP000642094">
    <property type="component" value="Unassembled WGS sequence"/>
</dbReference>
<dbReference type="CDD" id="cd00130">
    <property type="entry name" value="PAS"/>
    <property type="match status" value="1"/>
</dbReference>
<evidence type="ECO:0000313" key="14">
    <source>
        <dbReference type="Proteomes" id="UP000642094"/>
    </source>
</evidence>
<keyword evidence="5" id="KW-0418">Kinase</keyword>
<keyword evidence="8" id="KW-0175">Coiled coil</keyword>